<organism evidence="2 3">
    <name type="scientific">Platanthera zijinensis</name>
    <dbReference type="NCBI Taxonomy" id="2320716"/>
    <lineage>
        <taxon>Eukaryota</taxon>
        <taxon>Viridiplantae</taxon>
        <taxon>Streptophyta</taxon>
        <taxon>Embryophyta</taxon>
        <taxon>Tracheophyta</taxon>
        <taxon>Spermatophyta</taxon>
        <taxon>Magnoliopsida</taxon>
        <taxon>Liliopsida</taxon>
        <taxon>Asparagales</taxon>
        <taxon>Orchidaceae</taxon>
        <taxon>Orchidoideae</taxon>
        <taxon>Orchideae</taxon>
        <taxon>Orchidinae</taxon>
        <taxon>Platanthera</taxon>
    </lineage>
</organism>
<sequence>MERGPLPISRAPPPASSSSSSDLNPHLCNNRSVNGNLGEAMMPRGNARVSRNARSRSRRAHEDNQEENDEDNDEEEAVEGGGGERGRLTELATELRRFGEGYARIERKKIEMKREMEREWMEMESRRLEMVMEAQRCLVETIAGAFWKKAKSSKDL</sequence>
<feature type="region of interest" description="Disordered" evidence="1">
    <location>
        <begin position="1"/>
        <end position="89"/>
    </location>
</feature>
<gene>
    <name evidence="2" type="ORF">KSP39_PZI016652</name>
</gene>
<proteinExistence type="predicted"/>
<feature type="compositionally biased region" description="Acidic residues" evidence="1">
    <location>
        <begin position="64"/>
        <end position="78"/>
    </location>
</feature>
<accession>A0AAP0B8W5</accession>
<dbReference type="PANTHER" id="PTHR31307">
    <property type="entry name" value="TRIHELIX TRANSCRIPTION FACTOR ASIL2"/>
    <property type="match status" value="1"/>
</dbReference>
<evidence type="ECO:0000313" key="2">
    <source>
        <dbReference type="EMBL" id="KAK8931098.1"/>
    </source>
</evidence>
<evidence type="ECO:0008006" key="4">
    <source>
        <dbReference type="Google" id="ProtNLM"/>
    </source>
</evidence>
<keyword evidence="3" id="KW-1185">Reference proteome</keyword>
<reference evidence="2 3" key="1">
    <citation type="journal article" date="2022" name="Nat. Plants">
        <title>Genomes of leafy and leafless Platanthera orchids illuminate the evolution of mycoheterotrophy.</title>
        <authorList>
            <person name="Li M.H."/>
            <person name="Liu K.W."/>
            <person name="Li Z."/>
            <person name="Lu H.C."/>
            <person name="Ye Q.L."/>
            <person name="Zhang D."/>
            <person name="Wang J.Y."/>
            <person name="Li Y.F."/>
            <person name="Zhong Z.M."/>
            <person name="Liu X."/>
            <person name="Yu X."/>
            <person name="Liu D.K."/>
            <person name="Tu X.D."/>
            <person name="Liu B."/>
            <person name="Hao Y."/>
            <person name="Liao X.Y."/>
            <person name="Jiang Y.T."/>
            <person name="Sun W.H."/>
            <person name="Chen J."/>
            <person name="Chen Y.Q."/>
            <person name="Ai Y."/>
            <person name="Zhai J.W."/>
            <person name="Wu S.S."/>
            <person name="Zhou Z."/>
            <person name="Hsiao Y.Y."/>
            <person name="Wu W.L."/>
            <person name="Chen Y.Y."/>
            <person name="Lin Y.F."/>
            <person name="Hsu J.L."/>
            <person name="Li C.Y."/>
            <person name="Wang Z.W."/>
            <person name="Zhao X."/>
            <person name="Zhong W.Y."/>
            <person name="Ma X.K."/>
            <person name="Ma L."/>
            <person name="Huang J."/>
            <person name="Chen G.Z."/>
            <person name="Huang M.Z."/>
            <person name="Huang L."/>
            <person name="Peng D.H."/>
            <person name="Luo Y.B."/>
            <person name="Zou S.Q."/>
            <person name="Chen S.P."/>
            <person name="Lan S."/>
            <person name="Tsai W.C."/>
            <person name="Van de Peer Y."/>
            <person name="Liu Z.J."/>
        </authorList>
    </citation>
    <scope>NUCLEOTIDE SEQUENCE [LARGE SCALE GENOMIC DNA]</scope>
    <source>
        <strain evidence="2">Lor287</strain>
    </source>
</reference>
<dbReference type="EMBL" id="JBBWWQ010000014">
    <property type="protein sequence ID" value="KAK8931098.1"/>
    <property type="molecule type" value="Genomic_DNA"/>
</dbReference>
<dbReference type="AlphaFoldDB" id="A0AAP0B8W5"/>
<dbReference type="Proteomes" id="UP001418222">
    <property type="component" value="Unassembled WGS sequence"/>
</dbReference>
<evidence type="ECO:0000313" key="3">
    <source>
        <dbReference type="Proteomes" id="UP001418222"/>
    </source>
</evidence>
<protein>
    <recommendedName>
        <fullName evidence="4">Trihelix transcription factor ASIL2</fullName>
    </recommendedName>
</protein>
<name>A0AAP0B8W5_9ASPA</name>
<evidence type="ECO:0000256" key="1">
    <source>
        <dbReference type="SAM" id="MobiDB-lite"/>
    </source>
</evidence>
<dbReference type="InterPro" id="IPR044823">
    <property type="entry name" value="ASIL1/2-like"/>
</dbReference>
<comment type="caution">
    <text evidence="2">The sequence shown here is derived from an EMBL/GenBank/DDBJ whole genome shotgun (WGS) entry which is preliminary data.</text>
</comment>
<dbReference type="PANTHER" id="PTHR31307:SF3">
    <property type="entry name" value="HOMEODOMAIN-LIKE SUPERFAMILY PROTEIN"/>
    <property type="match status" value="1"/>
</dbReference>